<comment type="caution">
    <text evidence="1">The sequence shown here is derived from an EMBL/GenBank/DDBJ whole genome shotgun (WGS) entry which is preliminary data.</text>
</comment>
<sequence>MVIKLAFHVTLQLPTIVSVSNPRNRPSLLPVTATMIGPLRLLHACPTTARPPLLLLYLFNLVFVKLTFSKSLLLLCVEMCVQSFGESTFSDLLALATWTRDNTIRRRTSNIDLRKKHPRYFFVRRPKKKHPSWFEGNL</sequence>
<dbReference type="EMBL" id="CM042013">
    <property type="protein sequence ID" value="KAI3740808.1"/>
    <property type="molecule type" value="Genomic_DNA"/>
</dbReference>
<name>A0ACB9D342_CICIN</name>
<keyword evidence="2" id="KW-1185">Reference proteome</keyword>
<gene>
    <name evidence="1" type="ORF">L2E82_31282</name>
</gene>
<evidence type="ECO:0000313" key="2">
    <source>
        <dbReference type="Proteomes" id="UP001055811"/>
    </source>
</evidence>
<proteinExistence type="predicted"/>
<reference evidence="1 2" key="2">
    <citation type="journal article" date="2022" name="Mol. Ecol. Resour.">
        <title>The genomes of chicory, endive, great burdock and yacon provide insights into Asteraceae paleo-polyploidization history and plant inulin production.</title>
        <authorList>
            <person name="Fan W."/>
            <person name="Wang S."/>
            <person name="Wang H."/>
            <person name="Wang A."/>
            <person name="Jiang F."/>
            <person name="Liu H."/>
            <person name="Zhao H."/>
            <person name="Xu D."/>
            <person name="Zhang Y."/>
        </authorList>
    </citation>
    <scope>NUCLEOTIDE SEQUENCE [LARGE SCALE GENOMIC DNA]</scope>
    <source>
        <strain evidence="2">cv. Punajuju</strain>
        <tissue evidence="1">Leaves</tissue>
    </source>
</reference>
<reference evidence="2" key="1">
    <citation type="journal article" date="2022" name="Mol. Ecol. Resour.">
        <title>The genomes of chicory, endive, great burdock and yacon provide insights into Asteraceae palaeo-polyploidization history and plant inulin production.</title>
        <authorList>
            <person name="Fan W."/>
            <person name="Wang S."/>
            <person name="Wang H."/>
            <person name="Wang A."/>
            <person name="Jiang F."/>
            <person name="Liu H."/>
            <person name="Zhao H."/>
            <person name="Xu D."/>
            <person name="Zhang Y."/>
        </authorList>
    </citation>
    <scope>NUCLEOTIDE SEQUENCE [LARGE SCALE GENOMIC DNA]</scope>
    <source>
        <strain evidence="2">cv. Punajuju</strain>
    </source>
</reference>
<accession>A0ACB9D342</accession>
<organism evidence="1 2">
    <name type="scientific">Cichorium intybus</name>
    <name type="common">Chicory</name>
    <dbReference type="NCBI Taxonomy" id="13427"/>
    <lineage>
        <taxon>Eukaryota</taxon>
        <taxon>Viridiplantae</taxon>
        <taxon>Streptophyta</taxon>
        <taxon>Embryophyta</taxon>
        <taxon>Tracheophyta</taxon>
        <taxon>Spermatophyta</taxon>
        <taxon>Magnoliopsida</taxon>
        <taxon>eudicotyledons</taxon>
        <taxon>Gunneridae</taxon>
        <taxon>Pentapetalae</taxon>
        <taxon>asterids</taxon>
        <taxon>campanulids</taxon>
        <taxon>Asterales</taxon>
        <taxon>Asteraceae</taxon>
        <taxon>Cichorioideae</taxon>
        <taxon>Cichorieae</taxon>
        <taxon>Cichoriinae</taxon>
        <taxon>Cichorium</taxon>
    </lineage>
</organism>
<dbReference type="Proteomes" id="UP001055811">
    <property type="component" value="Linkage Group LG05"/>
</dbReference>
<protein>
    <submittedName>
        <fullName evidence="1">Uncharacterized protein</fullName>
    </submittedName>
</protein>
<evidence type="ECO:0000313" key="1">
    <source>
        <dbReference type="EMBL" id="KAI3740808.1"/>
    </source>
</evidence>